<name>A0ABU6JJG0_9BURK</name>
<gene>
    <name evidence="2" type="ORF">RY831_32470</name>
</gene>
<reference evidence="2 3" key="1">
    <citation type="submission" date="2023-10" db="EMBL/GenBank/DDBJ databases">
        <title>Noviherbaspirillum sp. CPCC 100848 genome assembly.</title>
        <authorList>
            <person name="Li X.Y."/>
            <person name="Fang X.M."/>
        </authorList>
    </citation>
    <scope>NUCLEOTIDE SEQUENCE [LARGE SCALE GENOMIC DNA]</scope>
    <source>
        <strain evidence="2 3">CPCC 100848</strain>
    </source>
</reference>
<protein>
    <submittedName>
        <fullName evidence="2">Uncharacterized protein</fullName>
    </submittedName>
</protein>
<evidence type="ECO:0000313" key="3">
    <source>
        <dbReference type="Proteomes" id="UP001352263"/>
    </source>
</evidence>
<evidence type="ECO:0000313" key="2">
    <source>
        <dbReference type="EMBL" id="MEC4723833.1"/>
    </source>
</evidence>
<dbReference type="EMBL" id="JAWIIV010000085">
    <property type="protein sequence ID" value="MEC4723833.1"/>
    <property type="molecule type" value="Genomic_DNA"/>
</dbReference>
<organism evidence="2 3">
    <name type="scientific">Noviherbaspirillum album</name>
    <dbReference type="NCBI Taxonomy" id="3080276"/>
    <lineage>
        <taxon>Bacteria</taxon>
        <taxon>Pseudomonadati</taxon>
        <taxon>Pseudomonadota</taxon>
        <taxon>Betaproteobacteria</taxon>
        <taxon>Burkholderiales</taxon>
        <taxon>Oxalobacteraceae</taxon>
        <taxon>Noviherbaspirillum</taxon>
    </lineage>
</organism>
<keyword evidence="3" id="KW-1185">Reference proteome</keyword>
<proteinExistence type="predicted"/>
<sequence>MSSITIKDLPDSIELDREAMRTITGGARRGGGTNNGGRQASPHRILVRGSGLVDRPAGFAHRLVPSKQGSSR</sequence>
<dbReference type="Proteomes" id="UP001352263">
    <property type="component" value="Unassembled WGS sequence"/>
</dbReference>
<comment type="caution">
    <text evidence="2">The sequence shown here is derived from an EMBL/GenBank/DDBJ whole genome shotgun (WGS) entry which is preliminary data.</text>
</comment>
<feature type="region of interest" description="Disordered" evidence="1">
    <location>
        <begin position="24"/>
        <end position="43"/>
    </location>
</feature>
<dbReference type="RefSeq" id="WP_326510435.1">
    <property type="nucleotide sequence ID" value="NZ_JAWIIV010000085.1"/>
</dbReference>
<evidence type="ECO:0000256" key="1">
    <source>
        <dbReference type="SAM" id="MobiDB-lite"/>
    </source>
</evidence>
<accession>A0ABU6JJG0</accession>